<proteinExistence type="predicted"/>
<dbReference type="EMBL" id="ACLR01000176">
    <property type="protein sequence ID" value="EEK16589.1"/>
    <property type="molecule type" value="Genomic_DNA"/>
</dbReference>
<evidence type="ECO:0000256" key="1">
    <source>
        <dbReference type="SAM" id="SignalP"/>
    </source>
</evidence>
<reference evidence="2 3" key="1">
    <citation type="submission" date="2009-04" db="EMBL/GenBank/DDBJ databases">
        <authorList>
            <person name="Sebastian Y."/>
            <person name="Madupu R."/>
            <person name="Durkin A.S."/>
            <person name="Torralba M."/>
            <person name="Methe B."/>
            <person name="Sutton G.G."/>
            <person name="Strausberg R.L."/>
            <person name="Nelson K.E."/>
        </authorList>
    </citation>
    <scope>NUCLEOTIDE SEQUENCE [LARGE SCALE GENOMIC DNA]</scope>
    <source>
        <strain evidence="2 3">60-3</strain>
    </source>
</reference>
<keyword evidence="3" id="KW-1185">Reference proteome</keyword>
<sequence>MTRLTKYTIQLISGLLLALLTAGCVADRNVSDCITEGEDVELEFAVQVPALETSLRGLDATQEQAVKDIQLLVFNTQNAQGDNLGEPDETFAYEAEVKSKTQEGNTIRIRCGLKASPDKPMRVVCIANAPTKINTTDFTNKTKKTILEDDQMKKNFTAAWPTEGNSYYIPMWGESDKQTVTRNTKFNSCDVTGLGGTGVNQDNAGVIHLVRALARIDVGINFDEDIKGEKGKGSTDFKIKSVRVYRYATSMYMTGTQSTTFNFNGTAREAKPHTPEGVNPAVDTKPLKFEATEGVNDYVRNIYIPEISNQGDKNQRTCLVIGGYYNNSDKETYYRVDFIKREDGKPADKITKKLDVLRNHRYRFNITKIKGPGTSTPGEALTTEPVNISCDVVVWDEADIDKIMYDGQYYLSVSKDKFHFGKDATSESYKIRTNWPKGYKIVDKDGNEWAKTGTQGAWAYFTEPAGQTFKENKDMTSTVNVLENTTGKVRTITAKELFVKAGRIKWPLQITQSDKIELDVKVYEYKDGKWDPSKPINSWDFQTDVNYDFRVVFTPGADLERISLQFAEHFDWHRTDINKEAGYALYTVKLKKNSVPEDRFSLVETSRFRVTKGGVEAHTDFVTRYLKYDAIPYGDVALTKNMLKYDEVYPLSDISQKFYIKATAPYKLSVKKITIPQGDDDGKTELIVKGWKDGTEVQKEELGTILTGRKVQFEPYDYISGGCRYQGQEVIQASVTFELSSTDPSKPFETKTFTISLLSALLQPEANSYIMKLGQMPILIPCSQINRAADFYDQFADNFDLNCEYMLEKNYVKQKQVEEIKRGGGWHLNRLESTDTNWDGQIVWSTLTKAGNNPGLTVEKKRLTIRGRNYILVRLNEPKYSTPNDNPNPGTALVAAVKGGKVLWSWMIWVVGIRTDDEPDYPWLTRVGTTKSPKPYMNRNLGATRWAGSHLDPSFDIRKVGLYYQFGRPTPFHGEGKASGIGISTYESKSVDKVYYNTSLVPEKELTKMPIITGGGNGNAFWPMRMLIERPTQMCHRESNEGYIYEMGVLVGGTTTVRAAALWQGTDQMVLKNDARTKALYRTKKTPLDPCPYGWKVPAAGAIESMPITAREDLYLPLSGFFAAGNINDLRIGPADSGIGRFSAFHSATPYSNVDYSPLYFRLHWGNAWAYIYTNGDLRRCMAGAVPILPIECEDETDYLNYTEEGFKSLHNIF</sequence>
<dbReference type="PROSITE" id="PS51257">
    <property type="entry name" value="PROKAR_LIPOPROTEIN"/>
    <property type="match status" value="1"/>
</dbReference>
<feature type="signal peptide" evidence="1">
    <location>
        <begin position="1"/>
        <end position="26"/>
    </location>
</feature>
<dbReference type="eggNOG" id="ENOG50308JW">
    <property type="taxonomic scope" value="Bacteria"/>
</dbReference>
<name>C2MCG6_9PORP</name>
<dbReference type="Gene3D" id="2.60.40.3690">
    <property type="match status" value="1"/>
</dbReference>
<organism evidence="2 3">
    <name type="scientific">Porphyromonas uenonis 60-3</name>
    <dbReference type="NCBI Taxonomy" id="596327"/>
    <lineage>
        <taxon>Bacteria</taxon>
        <taxon>Pseudomonadati</taxon>
        <taxon>Bacteroidota</taxon>
        <taxon>Bacteroidia</taxon>
        <taxon>Bacteroidales</taxon>
        <taxon>Porphyromonadaceae</taxon>
        <taxon>Porphyromonas</taxon>
    </lineage>
</organism>
<protein>
    <recommendedName>
        <fullName evidence="4">DUF4906 domain-containing protein</fullName>
    </recommendedName>
</protein>
<gene>
    <name evidence="2" type="ORF">PORUE0001_1281</name>
</gene>
<keyword evidence="1" id="KW-0732">Signal</keyword>
<dbReference type="AlphaFoldDB" id="C2MCG6"/>
<evidence type="ECO:0000313" key="3">
    <source>
        <dbReference type="Proteomes" id="UP000003303"/>
    </source>
</evidence>
<dbReference type="OrthoDB" id="1011557at2"/>
<evidence type="ECO:0008006" key="4">
    <source>
        <dbReference type="Google" id="ProtNLM"/>
    </source>
</evidence>
<evidence type="ECO:0000313" key="2">
    <source>
        <dbReference type="EMBL" id="EEK16589.1"/>
    </source>
</evidence>
<accession>C2MCG6</accession>
<dbReference type="STRING" id="596327.PORUE0001_1281"/>
<dbReference type="Proteomes" id="UP000003303">
    <property type="component" value="Unassembled WGS sequence"/>
</dbReference>
<feature type="chain" id="PRO_5002916525" description="DUF4906 domain-containing protein" evidence="1">
    <location>
        <begin position="27"/>
        <end position="1214"/>
    </location>
</feature>
<comment type="caution">
    <text evidence="2">The sequence shown here is derived from an EMBL/GenBank/DDBJ whole genome shotgun (WGS) entry which is preliminary data.</text>
</comment>
<dbReference type="RefSeq" id="WP_007365598.1">
    <property type="nucleotide sequence ID" value="NZ_ACLR01000176.1"/>
</dbReference>